<organism evidence="2 3">
    <name type="scientific">Trichoderma arundinaceum</name>
    <dbReference type="NCBI Taxonomy" id="490622"/>
    <lineage>
        <taxon>Eukaryota</taxon>
        <taxon>Fungi</taxon>
        <taxon>Dikarya</taxon>
        <taxon>Ascomycota</taxon>
        <taxon>Pezizomycotina</taxon>
        <taxon>Sordariomycetes</taxon>
        <taxon>Hypocreomycetidae</taxon>
        <taxon>Hypocreales</taxon>
        <taxon>Hypocreaceae</taxon>
        <taxon>Trichoderma</taxon>
    </lineage>
</organism>
<keyword evidence="3" id="KW-1185">Reference proteome</keyword>
<feature type="compositionally biased region" description="Polar residues" evidence="1">
    <location>
        <begin position="188"/>
        <end position="222"/>
    </location>
</feature>
<feature type="compositionally biased region" description="Polar residues" evidence="1">
    <location>
        <begin position="274"/>
        <end position="292"/>
    </location>
</feature>
<feature type="compositionally biased region" description="Polar residues" evidence="1">
    <location>
        <begin position="254"/>
        <end position="266"/>
    </location>
</feature>
<feature type="compositionally biased region" description="Low complexity" evidence="1">
    <location>
        <begin position="367"/>
        <end position="378"/>
    </location>
</feature>
<comment type="caution">
    <text evidence="2">The sequence shown here is derived from an EMBL/GenBank/DDBJ whole genome shotgun (WGS) entry which is preliminary data.</text>
</comment>
<feature type="compositionally biased region" description="Low complexity" evidence="1">
    <location>
        <begin position="1"/>
        <end position="24"/>
    </location>
</feature>
<reference evidence="2 3" key="1">
    <citation type="journal article" date="2018" name="PLoS Pathog.">
        <title>Evolution of structural diversity of trichothecenes, a family of toxins produced by plant pathogenic and entomopathogenic fungi.</title>
        <authorList>
            <person name="Proctor R.H."/>
            <person name="McCormick S.P."/>
            <person name="Kim H.S."/>
            <person name="Cardoza R.E."/>
            <person name="Stanley A.M."/>
            <person name="Lindo L."/>
            <person name="Kelly A."/>
            <person name="Brown D.W."/>
            <person name="Lee T."/>
            <person name="Vaughan M.M."/>
            <person name="Alexander N.J."/>
            <person name="Busman M."/>
            <person name="Gutierrez S."/>
        </authorList>
    </citation>
    <scope>NUCLEOTIDE SEQUENCE [LARGE SCALE GENOMIC DNA]</scope>
    <source>
        <strain evidence="2 3">IBT 40837</strain>
    </source>
</reference>
<feature type="compositionally biased region" description="Basic residues" evidence="1">
    <location>
        <begin position="49"/>
        <end position="66"/>
    </location>
</feature>
<dbReference type="STRING" id="490622.A0A395NL64"/>
<evidence type="ECO:0000313" key="2">
    <source>
        <dbReference type="EMBL" id="RFU76729.1"/>
    </source>
</evidence>
<evidence type="ECO:0000313" key="3">
    <source>
        <dbReference type="Proteomes" id="UP000266272"/>
    </source>
</evidence>
<dbReference type="PANTHER" id="PTHR22794">
    <property type="entry name" value="THAP DOMAIN PROTEIN 11"/>
    <property type="match status" value="1"/>
</dbReference>
<dbReference type="EMBL" id="PXOA01000331">
    <property type="protein sequence ID" value="RFU76729.1"/>
    <property type="molecule type" value="Genomic_DNA"/>
</dbReference>
<proteinExistence type="predicted"/>
<feature type="compositionally biased region" description="Polar residues" evidence="1">
    <location>
        <begin position="31"/>
        <end position="47"/>
    </location>
</feature>
<sequence>MASESDQDSASAAASASTATGGQSKRPPLNHQASDQSDANTVTSSSGHPHPRPKHQKQHHVGRLHGRVPSASKGLHKQHHSSSRVNLARKQGSPTDIEHQFAQRPVPHRRATSEVKLPQPDSTGTIPKSLSQSNLKRNRSHVEISKRTKSADKLKRSSSGTGIHKATKSQVHFDLGSEDPEDEWVDASGSNSPYLSRKGSLNSSTHSSFPPGSNSAANSRPQTPGAPTAQPEPSSPARKTVQRKELLTARLLQRTASHSASPQISTEMAKATPTHISPDSTSHEPSPPTGSQDDGLISRFVEVPSSGLTSEGSFYNPVRGGGSHRSEDMPRRPHSMANLSRSHEYPSESALPIESDNSALVPKPARRTAAPPAITSRTQQKLNLQRASSSLEPGQAVPGVGVVGAGPLIGIGDPGHDGGNSRDPRVGKLLERTGMEYLVVRRHQNPVVRSLNRLSQLPGMDKTKRIPRTNTGSTTASKRSTDLAVRHIRNVSMPEGRQALPVRRTASVKTNGAGSSYEGDDMNRLSERLSGSSLVGGEEEDGMAALLRNLWEKPMDLSASTD</sequence>
<accession>A0A395NL64</accession>
<evidence type="ECO:0000256" key="1">
    <source>
        <dbReference type="SAM" id="MobiDB-lite"/>
    </source>
</evidence>
<feature type="compositionally biased region" description="Polar residues" evidence="1">
    <location>
        <begin position="468"/>
        <end position="478"/>
    </location>
</feature>
<feature type="compositionally biased region" description="Basic and acidic residues" evidence="1">
    <location>
        <begin position="140"/>
        <end position="155"/>
    </location>
</feature>
<protein>
    <submittedName>
        <fullName evidence="2">Torc1 subunit tco89 domain-containing</fullName>
    </submittedName>
</protein>
<feature type="region of interest" description="Disordered" evidence="1">
    <location>
        <begin position="461"/>
        <end position="480"/>
    </location>
</feature>
<dbReference type="AlphaFoldDB" id="A0A395NL64"/>
<feature type="compositionally biased region" description="Acidic residues" evidence="1">
    <location>
        <begin position="176"/>
        <end position="185"/>
    </location>
</feature>
<feature type="region of interest" description="Disordered" evidence="1">
    <location>
        <begin position="1"/>
        <end position="384"/>
    </location>
</feature>
<dbReference type="GO" id="GO:0031931">
    <property type="term" value="C:TORC1 complex"/>
    <property type="evidence" value="ECO:0007669"/>
    <property type="project" value="TreeGrafter"/>
</dbReference>
<dbReference type="GO" id="GO:0000329">
    <property type="term" value="C:fungal-type vacuole membrane"/>
    <property type="evidence" value="ECO:0007669"/>
    <property type="project" value="TreeGrafter"/>
</dbReference>
<dbReference type="Proteomes" id="UP000266272">
    <property type="component" value="Unassembled WGS sequence"/>
</dbReference>
<name>A0A395NL64_TRIAR</name>
<gene>
    <name evidence="2" type="ORF">TARUN_5532</name>
</gene>
<dbReference type="OrthoDB" id="5430106at2759"/>
<feature type="compositionally biased region" description="Polar residues" evidence="1">
    <location>
        <begin position="120"/>
        <end position="135"/>
    </location>
</feature>
<dbReference type="PANTHER" id="PTHR22794:SF2">
    <property type="entry name" value="THAP DOMAIN-CONTAINING PROTEIN 11"/>
    <property type="match status" value="1"/>
</dbReference>